<dbReference type="InterPro" id="IPR016032">
    <property type="entry name" value="Sig_transdc_resp-reg_C-effctor"/>
</dbReference>
<comment type="caution">
    <text evidence="7">The sequence shown here is derived from an EMBL/GenBank/DDBJ whole genome shotgun (WGS) entry which is preliminary data.</text>
</comment>
<evidence type="ECO:0000313" key="8">
    <source>
        <dbReference type="Proteomes" id="UP001254488"/>
    </source>
</evidence>
<keyword evidence="4" id="KW-0597">Phosphoprotein</keyword>
<keyword evidence="8" id="KW-1185">Reference proteome</keyword>
<keyword evidence="2" id="KW-0238">DNA-binding</keyword>
<name>A0ABU2YBN3_9FLAO</name>
<dbReference type="Gene3D" id="1.10.10.10">
    <property type="entry name" value="Winged helix-like DNA-binding domain superfamily/Winged helix DNA-binding domain"/>
    <property type="match status" value="1"/>
</dbReference>
<evidence type="ECO:0000313" key="7">
    <source>
        <dbReference type="EMBL" id="MDT0555281.1"/>
    </source>
</evidence>
<reference evidence="7 8" key="1">
    <citation type="submission" date="2023-09" db="EMBL/GenBank/DDBJ databases">
        <authorList>
            <person name="Rey-Velasco X."/>
        </authorList>
    </citation>
    <scope>NUCLEOTIDE SEQUENCE [LARGE SCALE GENOMIC DNA]</scope>
    <source>
        <strain evidence="7 8">W242</strain>
    </source>
</reference>
<dbReference type="SUPFAM" id="SSF46894">
    <property type="entry name" value="C-terminal effector domain of the bipartite response regulators"/>
    <property type="match status" value="1"/>
</dbReference>
<dbReference type="PANTHER" id="PTHR44688:SF16">
    <property type="entry name" value="DNA-BINDING TRANSCRIPTIONAL ACTIVATOR DEVR_DOSR"/>
    <property type="match status" value="1"/>
</dbReference>
<dbReference type="InterPro" id="IPR001789">
    <property type="entry name" value="Sig_transdc_resp-reg_receiver"/>
</dbReference>
<dbReference type="InterPro" id="IPR000792">
    <property type="entry name" value="Tscrpt_reg_LuxR_C"/>
</dbReference>
<keyword evidence="1" id="KW-0805">Transcription regulation</keyword>
<dbReference type="RefSeq" id="WP_311332238.1">
    <property type="nucleotide sequence ID" value="NZ_JAVRHZ010000002.1"/>
</dbReference>
<dbReference type="PROSITE" id="PS50043">
    <property type="entry name" value="HTH_LUXR_2"/>
    <property type="match status" value="1"/>
</dbReference>
<evidence type="ECO:0000256" key="3">
    <source>
        <dbReference type="ARBA" id="ARBA00023163"/>
    </source>
</evidence>
<dbReference type="EMBL" id="JAVRHZ010000002">
    <property type="protein sequence ID" value="MDT0555281.1"/>
    <property type="molecule type" value="Genomic_DNA"/>
</dbReference>
<feature type="modified residue" description="4-aspartylphosphate" evidence="4">
    <location>
        <position position="55"/>
    </location>
</feature>
<dbReference type="SMART" id="SM00421">
    <property type="entry name" value="HTH_LUXR"/>
    <property type="match status" value="1"/>
</dbReference>
<organism evidence="7 8">
    <name type="scientific">Patiriisocius hiemis</name>
    <dbReference type="NCBI Taxonomy" id="3075604"/>
    <lineage>
        <taxon>Bacteria</taxon>
        <taxon>Pseudomonadati</taxon>
        <taxon>Bacteroidota</taxon>
        <taxon>Flavobacteriia</taxon>
        <taxon>Flavobacteriales</taxon>
        <taxon>Flavobacteriaceae</taxon>
        <taxon>Patiriisocius</taxon>
    </lineage>
</organism>
<evidence type="ECO:0000256" key="1">
    <source>
        <dbReference type="ARBA" id="ARBA00023015"/>
    </source>
</evidence>
<dbReference type="Proteomes" id="UP001254488">
    <property type="component" value="Unassembled WGS sequence"/>
</dbReference>
<dbReference type="SMART" id="SM00448">
    <property type="entry name" value="REC"/>
    <property type="match status" value="1"/>
</dbReference>
<sequence>MSVINILVVEDDPIIAEDIKEALTNVNYNVVGLAYNKIDALSFLKSLTPDIVLIDINLGDNLDGILIAETINSEYEIPFLYLTSYSNKEILDKVKHTLPMGYIVKPFEEADLFAAIEIAVSNFYKFNKTDSLQIELINKSIPNKLTMKEFDVLKDIYQGKTSNQIADDHFVSINTIKTHIKNIYEKLDVHSRSEAIVKTRKLLSY</sequence>
<proteinExistence type="predicted"/>
<feature type="domain" description="HTH luxR-type" evidence="5">
    <location>
        <begin position="138"/>
        <end position="203"/>
    </location>
</feature>
<dbReference type="CDD" id="cd06170">
    <property type="entry name" value="LuxR_C_like"/>
    <property type="match status" value="1"/>
</dbReference>
<dbReference type="Gene3D" id="3.40.50.2300">
    <property type="match status" value="1"/>
</dbReference>
<keyword evidence="3" id="KW-0804">Transcription</keyword>
<dbReference type="InterPro" id="IPR036388">
    <property type="entry name" value="WH-like_DNA-bd_sf"/>
</dbReference>
<protein>
    <submittedName>
        <fullName evidence="7">Response regulator transcription factor</fullName>
    </submittedName>
</protein>
<evidence type="ECO:0000259" key="6">
    <source>
        <dbReference type="PROSITE" id="PS50110"/>
    </source>
</evidence>
<accession>A0ABU2YBN3</accession>
<dbReference type="InterPro" id="IPR011006">
    <property type="entry name" value="CheY-like_superfamily"/>
</dbReference>
<dbReference type="PRINTS" id="PR00038">
    <property type="entry name" value="HTHLUXR"/>
</dbReference>
<dbReference type="Pfam" id="PF00196">
    <property type="entry name" value="GerE"/>
    <property type="match status" value="1"/>
</dbReference>
<dbReference type="CDD" id="cd17534">
    <property type="entry name" value="REC_DC-like"/>
    <property type="match status" value="1"/>
</dbReference>
<feature type="domain" description="Response regulatory" evidence="6">
    <location>
        <begin position="5"/>
        <end position="120"/>
    </location>
</feature>
<dbReference type="SUPFAM" id="SSF52172">
    <property type="entry name" value="CheY-like"/>
    <property type="match status" value="1"/>
</dbReference>
<evidence type="ECO:0000259" key="5">
    <source>
        <dbReference type="PROSITE" id="PS50043"/>
    </source>
</evidence>
<evidence type="ECO:0000256" key="2">
    <source>
        <dbReference type="ARBA" id="ARBA00023125"/>
    </source>
</evidence>
<dbReference type="Pfam" id="PF00072">
    <property type="entry name" value="Response_reg"/>
    <property type="match status" value="1"/>
</dbReference>
<dbReference type="PROSITE" id="PS50110">
    <property type="entry name" value="RESPONSE_REGULATORY"/>
    <property type="match status" value="1"/>
</dbReference>
<dbReference type="PANTHER" id="PTHR44688">
    <property type="entry name" value="DNA-BINDING TRANSCRIPTIONAL ACTIVATOR DEVR_DOSR"/>
    <property type="match status" value="1"/>
</dbReference>
<evidence type="ECO:0000256" key="4">
    <source>
        <dbReference type="PROSITE-ProRule" id="PRU00169"/>
    </source>
</evidence>
<gene>
    <name evidence="7" type="ORF">RM538_04645</name>
</gene>